<reference evidence="5 6" key="1">
    <citation type="journal article" date="2013" name="Biodegradation">
        <title>Quantitative proteomic analysis of ibuprofen-degrading Patulibacter sp. strain I11.</title>
        <authorList>
            <person name="Almeida B."/>
            <person name="Kjeldal H."/>
            <person name="Lolas I."/>
            <person name="Knudsen A.D."/>
            <person name="Carvalho G."/>
            <person name="Nielsen K.L."/>
            <person name="Barreto Crespo M.T."/>
            <person name="Stensballe A."/>
            <person name="Nielsen J.L."/>
        </authorList>
    </citation>
    <scope>NUCLEOTIDE SEQUENCE [LARGE SCALE GENOMIC DNA]</scope>
    <source>
        <strain evidence="5 6">I11</strain>
    </source>
</reference>
<dbReference type="PATRIC" id="fig|1097667.3.peg.2834"/>
<keyword evidence="6" id="KW-1185">Reference proteome</keyword>
<dbReference type="InterPro" id="IPR002347">
    <property type="entry name" value="SDR_fam"/>
</dbReference>
<accession>H0E7Q4</accession>
<evidence type="ECO:0000259" key="4">
    <source>
        <dbReference type="SMART" id="SM00822"/>
    </source>
</evidence>
<keyword evidence="2" id="KW-0560">Oxidoreductase</keyword>
<evidence type="ECO:0000256" key="2">
    <source>
        <dbReference type="ARBA" id="ARBA00023002"/>
    </source>
</evidence>
<dbReference type="SUPFAM" id="SSF51735">
    <property type="entry name" value="NAD(P)-binding Rossmann-fold domains"/>
    <property type="match status" value="1"/>
</dbReference>
<dbReference type="SMART" id="SM00822">
    <property type="entry name" value="PKS_KR"/>
    <property type="match status" value="1"/>
</dbReference>
<dbReference type="PANTHER" id="PTHR24321:SF8">
    <property type="entry name" value="ESTRADIOL 17-BETA-DEHYDROGENASE 8-RELATED"/>
    <property type="match status" value="1"/>
</dbReference>
<dbReference type="Proteomes" id="UP000005143">
    <property type="component" value="Unassembled WGS sequence"/>
</dbReference>
<comment type="similarity">
    <text evidence="1">Belongs to the short-chain dehydrogenases/reductases (SDR) family.</text>
</comment>
<dbReference type="InterPro" id="IPR036291">
    <property type="entry name" value="NAD(P)-bd_dom_sf"/>
</dbReference>
<dbReference type="PANTHER" id="PTHR24321">
    <property type="entry name" value="DEHYDROGENASES, SHORT CHAIN"/>
    <property type="match status" value="1"/>
</dbReference>
<evidence type="ECO:0000256" key="3">
    <source>
        <dbReference type="ARBA" id="ARBA00023027"/>
    </source>
</evidence>
<dbReference type="InterPro" id="IPR020904">
    <property type="entry name" value="Sc_DH/Rdtase_CS"/>
</dbReference>
<comment type="caution">
    <text evidence="5">The sequence shown here is derived from an EMBL/GenBank/DDBJ whole genome shotgun (WGS) entry which is preliminary data.</text>
</comment>
<dbReference type="GO" id="GO:0016491">
    <property type="term" value="F:oxidoreductase activity"/>
    <property type="evidence" value="ECO:0007669"/>
    <property type="project" value="UniProtKB-KW"/>
</dbReference>
<dbReference type="PRINTS" id="PR00081">
    <property type="entry name" value="GDHRDH"/>
</dbReference>
<dbReference type="CDD" id="cd05233">
    <property type="entry name" value="SDR_c"/>
    <property type="match status" value="1"/>
</dbReference>
<dbReference type="InterPro" id="IPR057326">
    <property type="entry name" value="KR_dom"/>
</dbReference>
<protein>
    <submittedName>
        <fullName evidence="5">Short-chain dehydrogenase/reductase SDR</fullName>
    </submittedName>
</protein>
<proteinExistence type="inferred from homology"/>
<dbReference type="AlphaFoldDB" id="H0E7Q4"/>
<dbReference type="PRINTS" id="PR00080">
    <property type="entry name" value="SDRFAMILY"/>
</dbReference>
<dbReference type="Pfam" id="PF13561">
    <property type="entry name" value="adh_short_C2"/>
    <property type="match status" value="1"/>
</dbReference>
<dbReference type="Gene3D" id="3.40.50.720">
    <property type="entry name" value="NAD(P)-binding Rossmann-like Domain"/>
    <property type="match status" value="1"/>
</dbReference>
<dbReference type="PROSITE" id="PS00061">
    <property type="entry name" value="ADH_SHORT"/>
    <property type="match status" value="1"/>
</dbReference>
<keyword evidence="3" id="KW-0520">NAD</keyword>
<dbReference type="FunFam" id="3.40.50.720:FF:000084">
    <property type="entry name" value="Short-chain dehydrogenase reductase"/>
    <property type="match status" value="1"/>
</dbReference>
<evidence type="ECO:0000313" key="6">
    <source>
        <dbReference type="Proteomes" id="UP000005143"/>
    </source>
</evidence>
<dbReference type="EMBL" id="AGUD01000227">
    <property type="protein sequence ID" value="EHN10328.1"/>
    <property type="molecule type" value="Genomic_DNA"/>
</dbReference>
<dbReference type="NCBIfam" id="NF005559">
    <property type="entry name" value="PRK07231.1"/>
    <property type="match status" value="1"/>
</dbReference>
<sequence length="254" mass="25301">MISDLSGKRAVITGAAAGLGRATAELFIAQGAKVVVSDRDGDGAAEAAAALGPNAVAATCDVTVAAQIAETIDVARSSFGGLDVMVNNAGIEIGKPLTETTEEEFDALMKINVTGVFLGIKAAVPALAEAGGGSIVNMASVAGIGGAPLLGAYCASKGAVVRLTEVAAIELKAANIRVNAVCPAFIDTAMVDRLVSPFEAAVGMPFGEVLKVKQGRIGTAAEVAEMVAFLASDDSSFTTGSQYVLDGGLVAGLL</sequence>
<name>H0E7Q4_9ACTN</name>
<organism evidence="5 6">
    <name type="scientific">Patulibacter medicamentivorans</name>
    <dbReference type="NCBI Taxonomy" id="1097667"/>
    <lineage>
        <taxon>Bacteria</taxon>
        <taxon>Bacillati</taxon>
        <taxon>Actinomycetota</taxon>
        <taxon>Thermoleophilia</taxon>
        <taxon>Solirubrobacterales</taxon>
        <taxon>Patulibacteraceae</taxon>
        <taxon>Patulibacter</taxon>
    </lineage>
</organism>
<feature type="domain" description="Ketoreductase" evidence="4">
    <location>
        <begin position="8"/>
        <end position="184"/>
    </location>
</feature>
<evidence type="ECO:0000256" key="1">
    <source>
        <dbReference type="ARBA" id="ARBA00006484"/>
    </source>
</evidence>
<gene>
    <name evidence="5" type="ORF">PAI11_28580</name>
</gene>
<evidence type="ECO:0000313" key="5">
    <source>
        <dbReference type="EMBL" id="EHN10328.1"/>
    </source>
</evidence>